<dbReference type="PANTHER" id="PTHR21248">
    <property type="entry name" value="CARDIOLIPIN SYNTHASE"/>
    <property type="match status" value="1"/>
</dbReference>
<protein>
    <submittedName>
        <fullName evidence="3">Cardiolipin synthetase</fullName>
        <ecNumber evidence="3">2.7.8.-</ecNumber>
    </submittedName>
</protein>
<dbReference type="InterPro" id="IPR001736">
    <property type="entry name" value="PLipase_D/transphosphatidylase"/>
</dbReference>
<feature type="domain" description="PLD phosphodiesterase" evidence="2">
    <location>
        <begin position="176"/>
        <end position="203"/>
    </location>
</feature>
<evidence type="ECO:0000259" key="2">
    <source>
        <dbReference type="PROSITE" id="PS50035"/>
    </source>
</evidence>
<keyword evidence="3" id="KW-0808">Transferase</keyword>
<dbReference type="InterPro" id="IPR025202">
    <property type="entry name" value="PLD-like_dom"/>
</dbReference>
<feature type="transmembrane region" description="Helical" evidence="1">
    <location>
        <begin position="20"/>
        <end position="37"/>
    </location>
</feature>
<feature type="domain" description="PLD phosphodiesterase" evidence="2">
    <location>
        <begin position="353"/>
        <end position="380"/>
    </location>
</feature>
<dbReference type="EMBL" id="CADCUA010000525">
    <property type="protein sequence ID" value="CAA9341845.1"/>
    <property type="molecule type" value="Genomic_DNA"/>
</dbReference>
<dbReference type="GO" id="GO:0032049">
    <property type="term" value="P:cardiolipin biosynthetic process"/>
    <property type="evidence" value="ECO:0007669"/>
    <property type="project" value="UniProtKB-ARBA"/>
</dbReference>
<dbReference type="GO" id="GO:0016020">
    <property type="term" value="C:membrane"/>
    <property type="evidence" value="ECO:0007669"/>
    <property type="project" value="TreeGrafter"/>
</dbReference>
<dbReference type="EC" id="2.7.8.-" evidence="3"/>
<organism evidence="3">
    <name type="scientific">uncultured Lysobacter sp</name>
    <dbReference type="NCBI Taxonomy" id="271060"/>
    <lineage>
        <taxon>Bacteria</taxon>
        <taxon>Pseudomonadati</taxon>
        <taxon>Pseudomonadota</taxon>
        <taxon>Gammaproteobacteria</taxon>
        <taxon>Lysobacterales</taxon>
        <taxon>Lysobacteraceae</taxon>
        <taxon>Lysobacter</taxon>
        <taxon>environmental samples</taxon>
    </lineage>
</organism>
<dbReference type="Pfam" id="PF13091">
    <property type="entry name" value="PLDc_2"/>
    <property type="match status" value="2"/>
</dbReference>
<evidence type="ECO:0000256" key="1">
    <source>
        <dbReference type="SAM" id="Phobius"/>
    </source>
</evidence>
<keyword evidence="1" id="KW-0812">Transmembrane</keyword>
<keyword evidence="1" id="KW-0472">Membrane</keyword>
<dbReference type="PROSITE" id="PS50035">
    <property type="entry name" value="PLD"/>
    <property type="match status" value="2"/>
</dbReference>
<dbReference type="PANTHER" id="PTHR21248:SF22">
    <property type="entry name" value="PHOSPHOLIPASE D"/>
    <property type="match status" value="1"/>
</dbReference>
<accession>A0A6J4LVB4</accession>
<dbReference type="SMART" id="SM00155">
    <property type="entry name" value="PLDc"/>
    <property type="match status" value="2"/>
</dbReference>
<name>A0A6J4LVB4_9GAMM</name>
<dbReference type="Gene3D" id="3.30.870.10">
    <property type="entry name" value="Endonuclease Chain A"/>
    <property type="match status" value="2"/>
</dbReference>
<dbReference type="CDD" id="cd09159">
    <property type="entry name" value="PLDc_ybhO_like_2"/>
    <property type="match status" value="1"/>
</dbReference>
<proteinExistence type="predicted"/>
<dbReference type="GO" id="GO:0008808">
    <property type="term" value="F:cardiolipin synthase activity"/>
    <property type="evidence" value="ECO:0007669"/>
    <property type="project" value="TreeGrafter"/>
</dbReference>
<dbReference type="AlphaFoldDB" id="A0A6J4LVB4"/>
<keyword evidence="1" id="KW-1133">Transmembrane helix</keyword>
<evidence type="ECO:0000313" key="3">
    <source>
        <dbReference type="EMBL" id="CAA9341845.1"/>
    </source>
</evidence>
<reference evidence="3" key="1">
    <citation type="submission" date="2020-02" db="EMBL/GenBank/DDBJ databases">
        <authorList>
            <person name="Meier V. D."/>
        </authorList>
    </citation>
    <scope>NUCLEOTIDE SEQUENCE</scope>
    <source>
        <strain evidence="3">AVDCRST_MAG71</strain>
    </source>
</reference>
<dbReference type="SUPFAM" id="SSF56024">
    <property type="entry name" value="Phospholipase D/nuclease"/>
    <property type="match status" value="2"/>
</dbReference>
<dbReference type="CDD" id="cd09110">
    <property type="entry name" value="PLDc_CLS_1"/>
    <property type="match status" value="1"/>
</dbReference>
<gene>
    <name evidence="3" type="ORF">AVDCRST_MAG71-2300</name>
</gene>
<sequence>MNVVENPAPRPQLSPLQRRFISFLILLGAVSLFWGLYKIGVSEPIDSPPQALSIPAGAKAPEVAVSLAANLNAPLLEGNRVTLLENGDEIFPAMLGSIRSARQSVNLLTYVYWEGEIAHTFANELSAAAKRGVRVRVLIDAFGGKSMDRAWVEMMRSAGCEVAWFRPLRWNMLDRVNNRTHRKALIIDGRVAYTGGVGIAQQWVGNAQDADHWRDDHFRLEGPVVRYIQGSFAENWHEASGTVLAGDDLFPSLAPIGNARAVPISTTPGDDFGGIPFTYWLLFRAAQREVLIATPYYVPDPDIGLGLIEAARRGVRVTLLIPGPHQESAVVRYASYTYYRELLEAGVRIFEYQPTVMHTKLVIVDGAWALIGSPNFDSRSIELNYENAVAVYDEAFAARLSESFAHDLTRSKEVAREDVERWGVFARARNALAALLREQL</sequence>